<evidence type="ECO:0000313" key="3">
    <source>
        <dbReference type="EMBL" id="KAK4456820.1"/>
    </source>
</evidence>
<feature type="chain" id="PRO_5043350639" evidence="1">
    <location>
        <begin position="22"/>
        <end position="142"/>
    </location>
</feature>
<reference evidence="3" key="1">
    <citation type="journal article" date="2023" name="Mol. Phylogenet. Evol.">
        <title>Genome-scale phylogeny and comparative genomics of the fungal order Sordariales.</title>
        <authorList>
            <person name="Hensen N."/>
            <person name="Bonometti L."/>
            <person name="Westerberg I."/>
            <person name="Brannstrom I.O."/>
            <person name="Guillou S."/>
            <person name="Cros-Aarteil S."/>
            <person name="Calhoun S."/>
            <person name="Haridas S."/>
            <person name="Kuo A."/>
            <person name="Mondo S."/>
            <person name="Pangilinan J."/>
            <person name="Riley R."/>
            <person name="LaButti K."/>
            <person name="Andreopoulos B."/>
            <person name="Lipzen A."/>
            <person name="Chen C."/>
            <person name="Yan M."/>
            <person name="Daum C."/>
            <person name="Ng V."/>
            <person name="Clum A."/>
            <person name="Steindorff A."/>
            <person name="Ohm R.A."/>
            <person name="Martin F."/>
            <person name="Silar P."/>
            <person name="Natvig D.O."/>
            <person name="Lalanne C."/>
            <person name="Gautier V."/>
            <person name="Ament-Velasquez S.L."/>
            <person name="Kruys A."/>
            <person name="Hutchinson M.I."/>
            <person name="Powell A.J."/>
            <person name="Barry K."/>
            <person name="Miller A.N."/>
            <person name="Grigoriev I.V."/>
            <person name="Debuchy R."/>
            <person name="Gladieux P."/>
            <person name="Hiltunen Thoren M."/>
            <person name="Johannesson H."/>
        </authorList>
    </citation>
    <scope>NUCLEOTIDE SEQUENCE</scope>
    <source>
        <strain evidence="3">PSN324</strain>
    </source>
</reference>
<feature type="domain" description="Ecp2 effector protein-like" evidence="2">
    <location>
        <begin position="25"/>
        <end position="125"/>
    </location>
</feature>
<sequence>MKLSKKVALAVAAFFAATGQAKTNCKNFTYKNYVSNASPTVEDCEELYRQLGDKSMEDLDWSIGDIQSKLAYHKTCYVGGQRIEHGRSKIGNQDLRTIIRNSIDKYKAVTEHGIERVGTGGWMQCGPNIYGDQINWGIYHSP</sequence>
<protein>
    <submittedName>
        <fullName evidence="3">Necrosis-inducing factor-domain-containing protein</fullName>
    </submittedName>
</protein>
<evidence type="ECO:0000259" key="2">
    <source>
        <dbReference type="Pfam" id="PF14856"/>
    </source>
</evidence>
<proteinExistence type="predicted"/>
<dbReference type="InterPro" id="IPR029226">
    <property type="entry name" value="Ecp2-like"/>
</dbReference>
<organism evidence="3 4">
    <name type="scientific">Cladorrhinum samala</name>
    <dbReference type="NCBI Taxonomy" id="585594"/>
    <lineage>
        <taxon>Eukaryota</taxon>
        <taxon>Fungi</taxon>
        <taxon>Dikarya</taxon>
        <taxon>Ascomycota</taxon>
        <taxon>Pezizomycotina</taxon>
        <taxon>Sordariomycetes</taxon>
        <taxon>Sordariomycetidae</taxon>
        <taxon>Sordariales</taxon>
        <taxon>Podosporaceae</taxon>
        <taxon>Cladorrhinum</taxon>
    </lineage>
</organism>
<name>A0AAV9H8D4_9PEZI</name>
<dbReference type="EMBL" id="MU865162">
    <property type="protein sequence ID" value="KAK4456820.1"/>
    <property type="molecule type" value="Genomic_DNA"/>
</dbReference>
<dbReference type="AlphaFoldDB" id="A0AAV9H8D4"/>
<dbReference type="Pfam" id="PF14856">
    <property type="entry name" value="Hce2"/>
    <property type="match status" value="1"/>
</dbReference>
<gene>
    <name evidence="3" type="ORF">QBC42DRAFT_256927</name>
</gene>
<evidence type="ECO:0000313" key="4">
    <source>
        <dbReference type="Proteomes" id="UP001321749"/>
    </source>
</evidence>
<keyword evidence="1" id="KW-0732">Signal</keyword>
<keyword evidence="4" id="KW-1185">Reference proteome</keyword>
<comment type="caution">
    <text evidence="3">The sequence shown here is derived from an EMBL/GenBank/DDBJ whole genome shotgun (WGS) entry which is preliminary data.</text>
</comment>
<reference evidence="3" key="2">
    <citation type="submission" date="2023-06" db="EMBL/GenBank/DDBJ databases">
        <authorList>
            <consortium name="Lawrence Berkeley National Laboratory"/>
            <person name="Mondo S.J."/>
            <person name="Hensen N."/>
            <person name="Bonometti L."/>
            <person name="Westerberg I."/>
            <person name="Brannstrom I.O."/>
            <person name="Guillou S."/>
            <person name="Cros-Aarteil S."/>
            <person name="Calhoun S."/>
            <person name="Haridas S."/>
            <person name="Kuo A."/>
            <person name="Pangilinan J."/>
            <person name="Riley R."/>
            <person name="Labutti K."/>
            <person name="Andreopoulos B."/>
            <person name="Lipzen A."/>
            <person name="Chen C."/>
            <person name="Yanf M."/>
            <person name="Daum C."/>
            <person name="Ng V."/>
            <person name="Clum A."/>
            <person name="Steindorff A."/>
            <person name="Ohm R."/>
            <person name="Martin F."/>
            <person name="Silar P."/>
            <person name="Natvig D."/>
            <person name="Lalanne C."/>
            <person name="Gautier V."/>
            <person name="Ament-Velasquez S.L."/>
            <person name="Kruys A."/>
            <person name="Hutchinson M.I."/>
            <person name="Powell A.J."/>
            <person name="Barry K."/>
            <person name="Miller A.N."/>
            <person name="Grigoriev I.V."/>
            <person name="Debuchy R."/>
            <person name="Gladieux P."/>
            <person name="Thoren M.H."/>
            <person name="Johannesson H."/>
        </authorList>
    </citation>
    <scope>NUCLEOTIDE SEQUENCE</scope>
    <source>
        <strain evidence="3">PSN324</strain>
    </source>
</reference>
<accession>A0AAV9H8D4</accession>
<evidence type="ECO:0000256" key="1">
    <source>
        <dbReference type="SAM" id="SignalP"/>
    </source>
</evidence>
<dbReference type="Proteomes" id="UP001321749">
    <property type="component" value="Unassembled WGS sequence"/>
</dbReference>
<feature type="signal peptide" evidence="1">
    <location>
        <begin position="1"/>
        <end position="21"/>
    </location>
</feature>